<accession>A0ABR3XIM4</accession>
<dbReference type="Proteomes" id="UP001583193">
    <property type="component" value="Unassembled WGS sequence"/>
</dbReference>
<protein>
    <submittedName>
        <fullName evidence="1">Uncharacterized protein</fullName>
    </submittedName>
</protein>
<organism evidence="1 2">
    <name type="scientific">Paecilomyces lecythidis</name>
    <dbReference type="NCBI Taxonomy" id="3004212"/>
    <lineage>
        <taxon>Eukaryota</taxon>
        <taxon>Fungi</taxon>
        <taxon>Dikarya</taxon>
        <taxon>Ascomycota</taxon>
        <taxon>Pezizomycotina</taxon>
        <taxon>Eurotiomycetes</taxon>
        <taxon>Eurotiomycetidae</taxon>
        <taxon>Eurotiales</taxon>
        <taxon>Thermoascaceae</taxon>
        <taxon>Paecilomyces</taxon>
    </lineage>
</organism>
<dbReference type="EMBL" id="JAVDPF010000017">
    <property type="protein sequence ID" value="KAL1875505.1"/>
    <property type="molecule type" value="Genomic_DNA"/>
</dbReference>
<proteinExistence type="predicted"/>
<comment type="caution">
    <text evidence="1">The sequence shown here is derived from an EMBL/GenBank/DDBJ whole genome shotgun (WGS) entry which is preliminary data.</text>
</comment>
<name>A0ABR3XIM4_9EURO</name>
<evidence type="ECO:0000313" key="1">
    <source>
        <dbReference type="EMBL" id="KAL1875505.1"/>
    </source>
</evidence>
<evidence type="ECO:0000313" key="2">
    <source>
        <dbReference type="Proteomes" id="UP001583193"/>
    </source>
</evidence>
<reference evidence="1 2" key="1">
    <citation type="journal article" date="2024" name="IMA Fungus">
        <title>IMA Genome - F19 : A genome assembly and annotation guide to empower mycologists, including annotated draft genome sequences of Ceratocystis pirilliformis, Diaporthe australafricana, Fusarium ophioides, Paecilomyces lecythidis, and Sporothrix stenoceras.</title>
        <authorList>
            <person name="Aylward J."/>
            <person name="Wilson A.M."/>
            <person name="Visagie C.M."/>
            <person name="Spraker J."/>
            <person name="Barnes I."/>
            <person name="Buitendag C."/>
            <person name="Ceriani C."/>
            <person name="Del Mar Angel L."/>
            <person name="du Plessis D."/>
            <person name="Fuchs T."/>
            <person name="Gasser K."/>
            <person name="Kramer D."/>
            <person name="Li W."/>
            <person name="Munsamy K."/>
            <person name="Piso A."/>
            <person name="Price J.L."/>
            <person name="Sonnekus B."/>
            <person name="Thomas C."/>
            <person name="van der Nest A."/>
            <person name="van Dijk A."/>
            <person name="van Heerden A."/>
            <person name="van Vuuren N."/>
            <person name="Yilmaz N."/>
            <person name="Duong T.A."/>
            <person name="van der Merwe N.A."/>
            <person name="Wingfield M.J."/>
            <person name="Wingfield B.D."/>
        </authorList>
    </citation>
    <scope>NUCLEOTIDE SEQUENCE [LARGE SCALE GENOMIC DNA]</scope>
    <source>
        <strain evidence="1 2">CMW 18167</strain>
    </source>
</reference>
<sequence length="113" mass="11470">MAYALPSINLGSYTFPSGGQLIAWDASISSKEACNQHSIVTGSDGGPAPPRCGTAFTLDGISDLSLTCLSDGETIVGVALNGTQVETCSSVAVDGTYCTDGVELTQTYACVPV</sequence>
<keyword evidence="2" id="KW-1185">Reference proteome</keyword>
<gene>
    <name evidence="1" type="ORF">Plec18167_005441</name>
</gene>